<evidence type="ECO:0000313" key="3">
    <source>
        <dbReference type="EMBL" id="CAA7061166.1"/>
    </source>
</evidence>
<gene>
    <name evidence="3" type="ORF">MERR_LOCUS48402</name>
</gene>
<comment type="caution">
    <text evidence="3">The sequence shown here is derived from an EMBL/GenBank/DDBJ whole genome shotgun (WGS) entry which is preliminary data.</text>
</comment>
<feature type="compositionally biased region" description="Polar residues" evidence="1">
    <location>
        <begin position="134"/>
        <end position="145"/>
    </location>
</feature>
<dbReference type="EMBL" id="CACVBM020001851">
    <property type="protein sequence ID" value="CAA7061166.1"/>
    <property type="molecule type" value="Genomic_DNA"/>
</dbReference>
<dbReference type="PANTHER" id="PTHR22891">
    <property type="entry name" value="EUKARYOTIC TRANSLATION INITIATION FACTOR 2C"/>
    <property type="match status" value="1"/>
</dbReference>
<dbReference type="InterPro" id="IPR032474">
    <property type="entry name" value="Argonaute_N"/>
</dbReference>
<proteinExistence type="predicted"/>
<evidence type="ECO:0000259" key="2">
    <source>
        <dbReference type="Pfam" id="PF16486"/>
    </source>
</evidence>
<protein>
    <recommendedName>
        <fullName evidence="2">Protein argonaute N-terminal domain-containing protein</fullName>
    </recommendedName>
</protein>
<sequence>MDSIEALPPPPPVIPPSVVPEIEPVKKKTILPMARRSCGSKGQKIPLLTNHFSVNLNKASGHFFHYSVAITYEDGRPVEAKGIGRKILDRVQETYKSELGSKYFAYDGEKTLFTVGALPSNKLDFSVVLEDSVSSRNNTGNASPEETNDGDKKRSRRPNQSKKFMVKISYAPKIPMQAIASPIQGKETENLQDAIRVLDIILLQSAARQGCLLVRQPFFHNDAANFRTTQGGLSLNIECERSRLSGLEQGKSSSLLCCGVYLTFSIFEKYLSGNLIFSHQARRTLKSLRVSVAPSNREYKITGLSEQLCKNHLFTRNLKKDNGEVEEVETTVGVSSCSNSKEDKRVEPEVSSVYSSVSSVGGSSSSQKDDRVSDYLGEDIPQRLKGAPSKPPTTPRRIRRNEDNYAYVYIDYETVRLRGDINEEKIKKLRRDLLAIVNLGLREGEGPYILAKVNIYMLEEQGKKNFVRALEGEGFKVYTFEERNMFCSKHGPAENRRRRIRRENILREARLRNERITLQKELLLEMAFGLDLQQRCTIVKHERTRSRILYMSNDERFSSQGFLETLKCRGRDGTASVGVRHTMTEDMVGVPMRSPLRKLTRR</sequence>
<accession>A0A6D2KW65</accession>
<organism evidence="3 4">
    <name type="scientific">Microthlaspi erraticum</name>
    <dbReference type="NCBI Taxonomy" id="1685480"/>
    <lineage>
        <taxon>Eukaryota</taxon>
        <taxon>Viridiplantae</taxon>
        <taxon>Streptophyta</taxon>
        <taxon>Embryophyta</taxon>
        <taxon>Tracheophyta</taxon>
        <taxon>Spermatophyta</taxon>
        <taxon>Magnoliopsida</taxon>
        <taxon>eudicotyledons</taxon>
        <taxon>Gunneridae</taxon>
        <taxon>Pentapetalae</taxon>
        <taxon>rosids</taxon>
        <taxon>malvids</taxon>
        <taxon>Brassicales</taxon>
        <taxon>Brassicaceae</taxon>
        <taxon>Coluteocarpeae</taxon>
        <taxon>Microthlaspi</taxon>
    </lineage>
</organism>
<dbReference type="Pfam" id="PF16486">
    <property type="entry name" value="ArgoN"/>
    <property type="match status" value="1"/>
</dbReference>
<dbReference type="AlphaFoldDB" id="A0A6D2KW65"/>
<feature type="region of interest" description="Disordered" evidence="1">
    <location>
        <begin position="355"/>
        <end position="374"/>
    </location>
</feature>
<feature type="compositionally biased region" description="Low complexity" evidence="1">
    <location>
        <begin position="355"/>
        <end position="366"/>
    </location>
</feature>
<evidence type="ECO:0000313" key="4">
    <source>
        <dbReference type="Proteomes" id="UP000467841"/>
    </source>
</evidence>
<dbReference type="Proteomes" id="UP000467841">
    <property type="component" value="Unassembled WGS sequence"/>
</dbReference>
<evidence type="ECO:0000256" key="1">
    <source>
        <dbReference type="SAM" id="MobiDB-lite"/>
    </source>
</evidence>
<name>A0A6D2KW65_9BRAS</name>
<feature type="domain" description="Protein argonaute N-terminal" evidence="2">
    <location>
        <begin position="43"/>
        <end position="202"/>
    </location>
</feature>
<reference evidence="3" key="1">
    <citation type="submission" date="2020-01" db="EMBL/GenBank/DDBJ databases">
        <authorList>
            <person name="Mishra B."/>
        </authorList>
    </citation>
    <scope>NUCLEOTIDE SEQUENCE [LARGE SCALE GENOMIC DNA]</scope>
</reference>
<feature type="region of interest" description="Disordered" evidence="1">
    <location>
        <begin position="134"/>
        <end position="159"/>
    </location>
</feature>
<dbReference type="OrthoDB" id="1111977at2759"/>
<keyword evidence="4" id="KW-1185">Reference proteome</keyword>